<keyword evidence="4" id="KW-1185">Reference proteome</keyword>
<organism evidence="3 4">
    <name type="scientific">Rubellimicrobium mesophilum DSM 19309</name>
    <dbReference type="NCBI Taxonomy" id="442562"/>
    <lineage>
        <taxon>Bacteria</taxon>
        <taxon>Pseudomonadati</taxon>
        <taxon>Pseudomonadota</taxon>
        <taxon>Alphaproteobacteria</taxon>
        <taxon>Rhodobacterales</taxon>
        <taxon>Roseobacteraceae</taxon>
        <taxon>Rubellimicrobium</taxon>
    </lineage>
</organism>
<gene>
    <name evidence="3" type="ORF">Rumeso_00048</name>
</gene>
<dbReference type="PANTHER" id="PTHR43377:SF1">
    <property type="entry name" value="BILIVERDIN REDUCTASE A"/>
    <property type="match status" value="1"/>
</dbReference>
<dbReference type="Gene3D" id="3.30.360.10">
    <property type="entry name" value="Dihydrodipicolinate Reductase, domain 2"/>
    <property type="match status" value="1"/>
</dbReference>
<evidence type="ECO:0000259" key="2">
    <source>
        <dbReference type="Pfam" id="PF22725"/>
    </source>
</evidence>
<dbReference type="SUPFAM" id="SSF55347">
    <property type="entry name" value="Glyceraldehyde-3-phosphate dehydrogenase-like, C-terminal domain"/>
    <property type="match status" value="1"/>
</dbReference>
<reference evidence="3 4" key="1">
    <citation type="submission" date="2013-02" db="EMBL/GenBank/DDBJ databases">
        <authorList>
            <person name="Fiebig A."/>
            <person name="Goeker M."/>
            <person name="Klenk H.-P.P."/>
        </authorList>
    </citation>
    <scope>NUCLEOTIDE SEQUENCE [LARGE SCALE GENOMIC DNA]</scope>
    <source>
        <strain evidence="3 4">DSM 19309</strain>
    </source>
</reference>
<evidence type="ECO:0008006" key="5">
    <source>
        <dbReference type="Google" id="ProtNLM"/>
    </source>
</evidence>
<evidence type="ECO:0000313" key="4">
    <source>
        <dbReference type="Proteomes" id="UP000019666"/>
    </source>
</evidence>
<dbReference type="InterPro" id="IPR051450">
    <property type="entry name" value="Gfo/Idh/MocA_Oxidoreductases"/>
</dbReference>
<dbReference type="Gene3D" id="3.40.50.720">
    <property type="entry name" value="NAD(P)-binding Rossmann-like Domain"/>
    <property type="match status" value="1"/>
</dbReference>
<dbReference type="InterPro" id="IPR036291">
    <property type="entry name" value="NAD(P)-bd_dom_sf"/>
</dbReference>
<dbReference type="Pfam" id="PF01408">
    <property type="entry name" value="GFO_IDH_MocA"/>
    <property type="match status" value="1"/>
</dbReference>
<feature type="domain" description="GFO/IDH/MocA-like oxidoreductase" evidence="2">
    <location>
        <begin position="119"/>
        <end position="246"/>
    </location>
</feature>
<evidence type="ECO:0000313" key="3">
    <source>
        <dbReference type="EMBL" id="EYD78359.1"/>
    </source>
</evidence>
<dbReference type="AlphaFoldDB" id="A0A017HX67"/>
<proteinExistence type="predicted"/>
<dbReference type="SUPFAM" id="SSF51735">
    <property type="entry name" value="NAD(P)-binding Rossmann-fold domains"/>
    <property type="match status" value="1"/>
</dbReference>
<dbReference type="Pfam" id="PF22725">
    <property type="entry name" value="GFO_IDH_MocA_C3"/>
    <property type="match status" value="1"/>
</dbReference>
<accession>A0A017HX67</accession>
<protein>
    <recommendedName>
        <fullName evidence="5">Oxidoreductase</fullName>
    </recommendedName>
</protein>
<evidence type="ECO:0000259" key="1">
    <source>
        <dbReference type="Pfam" id="PF01408"/>
    </source>
</evidence>
<name>A0A017HX67_9RHOB</name>
<dbReference type="STRING" id="442562.Rumeso_00048"/>
<dbReference type="EMBL" id="AOSK01000003">
    <property type="protein sequence ID" value="EYD78359.1"/>
    <property type="molecule type" value="Genomic_DNA"/>
</dbReference>
<dbReference type="PATRIC" id="fig|442562.3.peg.49"/>
<dbReference type="InterPro" id="IPR000683">
    <property type="entry name" value="Gfo/Idh/MocA-like_OxRdtase_N"/>
</dbReference>
<dbReference type="InterPro" id="IPR055170">
    <property type="entry name" value="GFO_IDH_MocA-like_dom"/>
</dbReference>
<dbReference type="HOGENOM" id="CLU_023194_6_0_5"/>
<comment type="caution">
    <text evidence="3">The sequence shown here is derived from an EMBL/GenBank/DDBJ whole genome shotgun (WGS) entry which is preliminary data.</text>
</comment>
<dbReference type="PANTHER" id="PTHR43377">
    <property type="entry name" value="BILIVERDIN REDUCTASE A"/>
    <property type="match status" value="1"/>
</dbReference>
<sequence>MRSLRAYPDITVAKAYDTNEARLGAFSSYWNVPAATSLDDALNDRAGSVDLVLNLTNPHSHFAVSKHCLEAGRSVYSEKPLATTLDQALDLHALAKAKALLITSAPCSVLGKAAQTAWLALRNGEIGKPLLVYAELDDDFVPLAPYERWKSESGAPWPYRDEFKVGCTLEHAGYYLTWLMAMFGSVRTVVSCAVEVVPCKTPDGSAPDFSNATLVFESGVVARLTCSIVAPHDHSLRVFGDRGVLEVAECWNNVAPVRVRRRHVIRGRLINSPIARRVILRGPTHPIVGHRHAASMNFALGPAEVLSAIKTGRPSRLDADFALHLTEVTLAIQNSGTSTGAQNMITTCPAMDPMPWAKCGKVAGAVP</sequence>
<dbReference type="Proteomes" id="UP000019666">
    <property type="component" value="Unassembled WGS sequence"/>
</dbReference>
<dbReference type="GO" id="GO:0000166">
    <property type="term" value="F:nucleotide binding"/>
    <property type="evidence" value="ECO:0007669"/>
    <property type="project" value="InterPro"/>
</dbReference>
<feature type="domain" description="Gfo/Idh/MocA-like oxidoreductase N-terminal" evidence="1">
    <location>
        <begin position="8"/>
        <end position="101"/>
    </location>
</feature>